<evidence type="ECO:0000313" key="2">
    <source>
        <dbReference type="WBParaSite" id="RSKR_0000019900.1"/>
    </source>
</evidence>
<proteinExistence type="predicted"/>
<organism evidence="1 2">
    <name type="scientific">Rhabditophanes sp. KR3021</name>
    <dbReference type="NCBI Taxonomy" id="114890"/>
    <lineage>
        <taxon>Eukaryota</taxon>
        <taxon>Metazoa</taxon>
        <taxon>Ecdysozoa</taxon>
        <taxon>Nematoda</taxon>
        <taxon>Chromadorea</taxon>
        <taxon>Rhabditida</taxon>
        <taxon>Tylenchina</taxon>
        <taxon>Panagrolaimomorpha</taxon>
        <taxon>Strongyloidoidea</taxon>
        <taxon>Alloionematidae</taxon>
        <taxon>Rhabditophanes</taxon>
    </lineage>
</organism>
<dbReference type="Proteomes" id="UP000095286">
    <property type="component" value="Unplaced"/>
</dbReference>
<sequence>MATCYYKLLEVPKTATPEEMKKSYRKLALKYHPDKNPNGTVQFQKIQKAYEVLSDPDKKRNYDYGVPVDGQGSSASPFTGQQFNFADMFGNGGAGFGGGRTYYRTATFGGGGNADMFDFMDQIFSGGAHQRRGGHFHQPRYQQRRPQPQQNQEQSNSGEGGEPEQEDGVRKSLVSISLFIFFADLFIRFMQAILR</sequence>
<protein>
    <submittedName>
        <fullName evidence="2">J domain-containing protein</fullName>
    </submittedName>
</protein>
<dbReference type="WBParaSite" id="RSKR_0000019900.1">
    <property type="protein sequence ID" value="RSKR_0000019900.1"/>
    <property type="gene ID" value="RSKR_0000019900"/>
</dbReference>
<name>A0AC35TG42_9BILA</name>
<evidence type="ECO:0000313" key="1">
    <source>
        <dbReference type="Proteomes" id="UP000095286"/>
    </source>
</evidence>
<reference evidence="2" key="1">
    <citation type="submission" date="2016-11" db="UniProtKB">
        <authorList>
            <consortium name="WormBaseParasite"/>
        </authorList>
    </citation>
    <scope>IDENTIFICATION</scope>
    <source>
        <strain evidence="2">KR3021</strain>
    </source>
</reference>
<accession>A0AC35TG42</accession>